<dbReference type="SMART" id="SM00355">
    <property type="entry name" value="ZnF_C2H2"/>
    <property type="match status" value="3"/>
</dbReference>
<evidence type="ECO:0000256" key="11">
    <source>
        <dbReference type="ARBA" id="ARBA00023163"/>
    </source>
</evidence>
<evidence type="ECO:0000256" key="8">
    <source>
        <dbReference type="ARBA" id="ARBA00022833"/>
    </source>
</evidence>
<keyword evidence="17" id="KW-1185">Reference proteome</keyword>
<keyword evidence="7 13" id="KW-0863">Zinc-finger</keyword>
<keyword evidence="11" id="KW-0804">Transcription</keyword>
<dbReference type="GO" id="GO:0005737">
    <property type="term" value="C:cytoplasm"/>
    <property type="evidence" value="ECO:0007669"/>
    <property type="project" value="UniProtKB-SubCell"/>
</dbReference>
<comment type="similarity">
    <text evidence="3">Belongs to the EGR C2H2-type zinc-finger protein family.</text>
</comment>
<feature type="compositionally biased region" description="Polar residues" evidence="14">
    <location>
        <begin position="320"/>
        <end position="339"/>
    </location>
</feature>
<keyword evidence="8" id="KW-0862">Zinc</keyword>
<evidence type="ECO:0000256" key="7">
    <source>
        <dbReference type="ARBA" id="ARBA00022771"/>
    </source>
</evidence>
<accession>A0A9N9QND6</accession>
<feature type="compositionally biased region" description="Basic residues" evidence="14">
    <location>
        <begin position="693"/>
        <end position="707"/>
    </location>
</feature>
<dbReference type="GO" id="GO:0005634">
    <property type="term" value="C:nucleus"/>
    <property type="evidence" value="ECO:0007669"/>
    <property type="project" value="UniProtKB-SubCell"/>
</dbReference>
<dbReference type="PROSITE" id="PS50157">
    <property type="entry name" value="ZINC_FINGER_C2H2_2"/>
    <property type="match status" value="3"/>
</dbReference>
<feature type="compositionally biased region" description="Low complexity" evidence="14">
    <location>
        <begin position="216"/>
        <end position="228"/>
    </location>
</feature>
<feature type="domain" description="C2H2-type" evidence="15">
    <location>
        <begin position="632"/>
        <end position="659"/>
    </location>
</feature>
<dbReference type="InterPro" id="IPR036236">
    <property type="entry name" value="Znf_C2H2_sf"/>
</dbReference>
<organism evidence="16 17">
    <name type="scientific">Ceutorhynchus assimilis</name>
    <name type="common">cabbage seed weevil</name>
    <dbReference type="NCBI Taxonomy" id="467358"/>
    <lineage>
        <taxon>Eukaryota</taxon>
        <taxon>Metazoa</taxon>
        <taxon>Ecdysozoa</taxon>
        <taxon>Arthropoda</taxon>
        <taxon>Hexapoda</taxon>
        <taxon>Insecta</taxon>
        <taxon>Pterygota</taxon>
        <taxon>Neoptera</taxon>
        <taxon>Endopterygota</taxon>
        <taxon>Coleoptera</taxon>
        <taxon>Polyphaga</taxon>
        <taxon>Cucujiformia</taxon>
        <taxon>Curculionidae</taxon>
        <taxon>Ceutorhynchinae</taxon>
        <taxon>Ceutorhynchus</taxon>
    </lineage>
</organism>
<dbReference type="GO" id="GO:0000978">
    <property type="term" value="F:RNA polymerase II cis-regulatory region sequence-specific DNA binding"/>
    <property type="evidence" value="ECO:0007669"/>
    <property type="project" value="TreeGrafter"/>
</dbReference>
<proteinExistence type="inferred from homology"/>
<keyword evidence="12" id="KW-0539">Nucleus</keyword>
<evidence type="ECO:0000313" key="17">
    <source>
        <dbReference type="Proteomes" id="UP001152799"/>
    </source>
</evidence>
<dbReference type="Gene3D" id="3.30.160.60">
    <property type="entry name" value="Classic Zinc Finger"/>
    <property type="match status" value="3"/>
</dbReference>
<dbReference type="Pfam" id="PF00096">
    <property type="entry name" value="zf-C2H2"/>
    <property type="match status" value="2"/>
</dbReference>
<feature type="region of interest" description="Disordered" evidence="14">
    <location>
        <begin position="1"/>
        <end position="30"/>
    </location>
</feature>
<keyword evidence="6" id="KW-0677">Repeat</keyword>
<evidence type="ECO:0000256" key="14">
    <source>
        <dbReference type="SAM" id="MobiDB-lite"/>
    </source>
</evidence>
<feature type="domain" description="C2H2-type" evidence="15">
    <location>
        <begin position="574"/>
        <end position="603"/>
    </location>
</feature>
<dbReference type="GO" id="GO:0000981">
    <property type="term" value="F:DNA-binding transcription factor activity, RNA polymerase II-specific"/>
    <property type="evidence" value="ECO:0007669"/>
    <property type="project" value="TreeGrafter"/>
</dbReference>
<feature type="region of interest" description="Disordered" evidence="14">
    <location>
        <begin position="216"/>
        <end position="352"/>
    </location>
</feature>
<gene>
    <name evidence="16" type="ORF">CEUTPL_LOCUS13377</name>
</gene>
<feature type="region of interest" description="Disordered" evidence="14">
    <location>
        <begin position="645"/>
        <end position="717"/>
    </location>
</feature>
<comment type="subcellular location">
    <subcellularLocation>
        <location evidence="2">Cytoplasm</location>
    </subcellularLocation>
    <subcellularLocation>
        <location evidence="1">Nucleus</location>
    </subcellularLocation>
</comment>
<sequence length="836" mass="91269">MLTLAMRQHTDTTRVPSTSSNNINNNNNSNGDEFVDILQVQQILLDSNRRDSSGLHSVNSQPRLVMDTLNSTSYYYGNPTYHQTPPGSAGASMDELVAMWFSGGANTSERFCSKSQIFANFSSSSKEKIQLLLISLDSQEPSDAELFFGKCSSPQDPKPSDKMIMDTLDTLSSHQHHHHHHHPHVSTAFLLTETAAAAAHHFNVLSFDTCLYKGSSGASSGGSPTPASICASEGDTIGIEGAPGDLNTPVTTAGDAPSFFGPSTVVEPPPITGTLDPEELSIDQQSQQHQTSPHHSPNSSHLTERGTPQESALSPKEDSTNQSSLSTMYPHHSTNNNNMGKMPQHRSVYTSAGSPNMMVQSQEGMTQQNLGHSPSAVGQWLLSSGDKPMYPSMFGFLQGTSSQTSQSPQQYSSATPSPAGTQYDDRGTEQLMLSMDCTALKQPPSYPSCSSTSTTLQLDMQQNDLIYSRPIVAPSAKYQWETQEYSPQGSIVPGPSSLVPKQEPFSTSCGAELQQSSSPYGAVQLAEYNPSTSKGHEILSQVYQQSAVPLKLVPVKPRKYPNRPSKTPVHERPYACPVENCDRRFSRSDELTRHIRIHTGQKPFQCRICMRSFSRSDHLTTHIRTHTGEKPFSCDVCGRKFARSDEKKRHAKVHLKQRMKKESKLSSSSATSTTSNNNNNNTSVPTTPTHMASPHHHTHHHHHHMHPHQMISTHTVTSEEVPVGDCYILIQDDCDLTSVAGTSTPGETPKIVFIQIDDIPSEPLMSGQPTIIRQPGLRINIDQSASIREDSSPVPDTPTLLSLGEGMGSTIELLPMMRCDDDGGSSDESVRVDDSD</sequence>
<dbReference type="SUPFAM" id="SSF57667">
    <property type="entry name" value="beta-beta-alpha zinc fingers"/>
    <property type="match status" value="2"/>
</dbReference>
<evidence type="ECO:0000259" key="15">
    <source>
        <dbReference type="PROSITE" id="PS50157"/>
    </source>
</evidence>
<dbReference type="EMBL" id="OU892284">
    <property type="protein sequence ID" value="CAG9772976.1"/>
    <property type="molecule type" value="Genomic_DNA"/>
</dbReference>
<dbReference type="GO" id="GO:0008270">
    <property type="term" value="F:zinc ion binding"/>
    <property type="evidence" value="ECO:0007669"/>
    <property type="project" value="UniProtKB-KW"/>
</dbReference>
<dbReference type="PANTHER" id="PTHR23235">
    <property type="entry name" value="KRUEPPEL-LIKE TRANSCRIPTION FACTOR"/>
    <property type="match status" value="1"/>
</dbReference>
<feature type="compositionally biased region" description="Low complexity" evidence="14">
    <location>
        <begin position="284"/>
        <end position="301"/>
    </location>
</feature>
<evidence type="ECO:0000256" key="5">
    <source>
        <dbReference type="ARBA" id="ARBA00022723"/>
    </source>
</evidence>
<dbReference type="FunFam" id="3.30.160.60:FF:000092">
    <property type="entry name" value="Early growth response protein 3"/>
    <property type="match status" value="1"/>
</dbReference>
<evidence type="ECO:0000256" key="3">
    <source>
        <dbReference type="ARBA" id="ARBA00005682"/>
    </source>
</evidence>
<feature type="compositionally biased region" description="Basic residues" evidence="14">
    <location>
        <begin position="649"/>
        <end position="661"/>
    </location>
</feature>
<dbReference type="OrthoDB" id="8197458at2759"/>
<keyword evidence="10" id="KW-0238">DNA-binding</keyword>
<feature type="region of interest" description="Disordered" evidence="14">
    <location>
        <begin position="393"/>
        <end position="425"/>
    </location>
</feature>
<evidence type="ECO:0000256" key="6">
    <source>
        <dbReference type="ARBA" id="ARBA00022737"/>
    </source>
</evidence>
<dbReference type="AlphaFoldDB" id="A0A9N9QND6"/>
<evidence type="ECO:0000256" key="13">
    <source>
        <dbReference type="PROSITE-ProRule" id="PRU00042"/>
    </source>
</evidence>
<evidence type="ECO:0000256" key="10">
    <source>
        <dbReference type="ARBA" id="ARBA00023125"/>
    </source>
</evidence>
<feature type="compositionally biased region" description="Low complexity" evidence="14">
    <location>
        <begin position="17"/>
        <end position="30"/>
    </location>
</feature>
<reference evidence="16" key="1">
    <citation type="submission" date="2022-01" db="EMBL/GenBank/DDBJ databases">
        <authorList>
            <person name="King R."/>
        </authorList>
    </citation>
    <scope>NUCLEOTIDE SEQUENCE</scope>
</reference>
<evidence type="ECO:0000256" key="1">
    <source>
        <dbReference type="ARBA" id="ARBA00004123"/>
    </source>
</evidence>
<dbReference type="InterPro" id="IPR013087">
    <property type="entry name" value="Znf_C2H2_type"/>
</dbReference>
<feature type="compositionally biased region" description="Low complexity" evidence="14">
    <location>
        <begin position="666"/>
        <end position="692"/>
    </location>
</feature>
<evidence type="ECO:0000256" key="12">
    <source>
        <dbReference type="ARBA" id="ARBA00023242"/>
    </source>
</evidence>
<feature type="domain" description="C2H2-type" evidence="15">
    <location>
        <begin position="604"/>
        <end position="631"/>
    </location>
</feature>
<feature type="compositionally biased region" description="Low complexity" evidence="14">
    <location>
        <begin position="398"/>
        <end position="418"/>
    </location>
</feature>
<keyword evidence="9" id="KW-0805">Transcription regulation</keyword>
<evidence type="ECO:0000256" key="4">
    <source>
        <dbReference type="ARBA" id="ARBA00022490"/>
    </source>
</evidence>
<evidence type="ECO:0000256" key="9">
    <source>
        <dbReference type="ARBA" id="ARBA00023015"/>
    </source>
</evidence>
<evidence type="ECO:0000256" key="2">
    <source>
        <dbReference type="ARBA" id="ARBA00004496"/>
    </source>
</evidence>
<keyword evidence="4" id="KW-0963">Cytoplasm</keyword>
<protein>
    <recommendedName>
        <fullName evidence="15">C2H2-type domain-containing protein</fullName>
    </recommendedName>
</protein>
<evidence type="ECO:0000313" key="16">
    <source>
        <dbReference type="EMBL" id="CAG9772976.1"/>
    </source>
</evidence>
<dbReference type="PROSITE" id="PS00028">
    <property type="entry name" value="ZINC_FINGER_C2H2_1"/>
    <property type="match status" value="3"/>
</dbReference>
<keyword evidence="5" id="KW-0479">Metal-binding</keyword>
<name>A0A9N9QND6_9CUCU</name>
<dbReference type="PANTHER" id="PTHR23235:SF60">
    <property type="entry name" value="STRIPE, ISOFORM D"/>
    <property type="match status" value="1"/>
</dbReference>
<dbReference type="Proteomes" id="UP001152799">
    <property type="component" value="Chromosome 8"/>
</dbReference>